<keyword evidence="2" id="KW-1185">Reference proteome</keyword>
<name>A0A0R3U9Y9_MESCO</name>
<gene>
    <name evidence="1" type="ORF">MCOS_LOCUS3738</name>
</gene>
<reference evidence="1 2" key="1">
    <citation type="submission" date="2018-10" db="EMBL/GenBank/DDBJ databases">
        <authorList>
            <consortium name="Pathogen Informatics"/>
        </authorList>
    </citation>
    <scope>NUCLEOTIDE SEQUENCE [LARGE SCALE GENOMIC DNA]</scope>
</reference>
<proteinExistence type="predicted"/>
<sequence>MSPVGVDKAVVDAAESLENRFLPARRKSRGVEVQTGLITTSVSGTGGHHSGPPVRGFRVSHIAAKEAIASRCSLLGLAFRPHTGLWPYGIYGLTRRGCKVLLFDVALTSHLAFHLATPKAFCRLRATELDLLVRVLTIRFLVPALAIRGDGAQMERGAELPKSTVKDVAIRSLLFDDETVA</sequence>
<accession>A0A0R3U9Y9</accession>
<dbReference type="EMBL" id="UXSR01000961">
    <property type="protein sequence ID" value="VDD77735.1"/>
    <property type="molecule type" value="Genomic_DNA"/>
</dbReference>
<evidence type="ECO:0000313" key="2">
    <source>
        <dbReference type="Proteomes" id="UP000267029"/>
    </source>
</evidence>
<evidence type="ECO:0000313" key="1">
    <source>
        <dbReference type="EMBL" id="VDD77735.1"/>
    </source>
</evidence>
<protein>
    <submittedName>
        <fullName evidence="1">Uncharacterized protein</fullName>
    </submittedName>
</protein>
<dbReference type="AlphaFoldDB" id="A0A0R3U9Y9"/>
<organism evidence="1 2">
    <name type="scientific">Mesocestoides corti</name>
    <name type="common">Flatworm</name>
    <dbReference type="NCBI Taxonomy" id="53468"/>
    <lineage>
        <taxon>Eukaryota</taxon>
        <taxon>Metazoa</taxon>
        <taxon>Spiralia</taxon>
        <taxon>Lophotrochozoa</taxon>
        <taxon>Platyhelminthes</taxon>
        <taxon>Cestoda</taxon>
        <taxon>Eucestoda</taxon>
        <taxon>Cyclophyllidea</taxon>
        <taxon>Mesocestoididae</taxon>
        <taxon>Mesocestoides</taxon>
    </lineage>
</organism>
<dbReference type="Proteomes" id="UP000267029">
    <property type="component" value="Unassembled WGS sequence"/>
</dbReference>